<evidence type="ECO:0000256" key="1">
    <source>
        <dbReference type="ARBA" id="ARBA00022729"/>
    </source>
</evidence>
<dbReference type="InterPro" id="IPR025232">
    <property type="entry name" value="DUF4174"/>
</dbReference>
<sequence length="127" mass="14572">MNRLVFVLIAALMPLGAWAQVAPLDEYRWVARPIVVFADSPLDPRVAQQVQALEARQAELDERDVIVIVDTEADSALRRALRPRDFQFVLIGKDGEVKYRKPDPVSVREIIRLIDRMPLRQQEIGRD</sequence>
<reference evidence="4 5" key="1">
    <citation type="submission" date="2020-08" db="EMBL/GenBank/DDBJ databases">
        <title>Genomic Encyclopedia of Type Strains, Phase IV (KMG-IV): sequencing the most valuable type-strain genomes for metagenomic binning, comparative biology and taxonomic classification.</title>
        <authorList>
            <person name="Goeker M."/>
        </authorList>
    </citation>
    <scope>NUCLEOTIDE SEQUENCE [LARGE SCALE GENOMIC DNA]</scope>
    <source>
        <strain evidence="4 5">DSM 103377</strain>
    </source>
</reference>
<evidence type="ECO:0000256" key="2">
    <source>
        <dbReference type="SAM" id="SignalP"/>
    </source>
</evidence>
<dbReference type="Proteomes" id="UP000553766">
    <property type="component" value="Unassembled WGS sequence"/>
</dbReference>
<dbReference type="AlphaFoldDB" id="A0A840WZF0"/>
<organism evidence="4 5">
    <name type="scientific">Rubricella aquisinus</name>
    <dbReference type="NCBI Taxonomy" id="2028108"/>
    <lineage>
        <taxon>Bacteria</taxon>
        <taxon>Pseudomonadati</taxon>
        <taxon>Pseudomonadota</taxon>
        <taxon>Alphaproteobacteria</taxon>
        <taxon>Rhodobacterales</taxon>
        <taxon>Paracoccaceae</taxon>
        <taxon>Rubricella</taxon>
    </lineage>
</organism>
<evidence type="ECO:0000259" key="3">
    <source>
        <dbReference type="Pfam" id="PF13778"/>
    </source>
</evidence>
<evidence type="ECO:0000313" key="4">
    <source>
        <dbReference type="EMBL" id="MBB5515045.1"/>
    </source>
</evidence>
<feature type="chain" id="PRO_5032532719" description="DUF4174 domain-containing protein" evidence="2">
    <location>
        <begin position="20"/>
        <end position="127"/>
    </location>
</feature>
<accession>A0A840WZF0</accession>
<feature type="signal peptide" evidence="2">
    <location>
        <begin position="1"/>
        <end position="19"/>
    </location>
</feature>
<dbReference type="RefSeq" id="WP_184009267.1">
    <property type="nucleotide sequence ID" value="NZ_JACIJS010000003.1"/>
</dbReference>
<feature type="domain" description="DUF4174" evidence="3">
    <location>
        <begin position="23"/>
        <end position="123"/>
    </location>
</feature>
<name>A0A840WZF0_9RHOB</name>
<comment type="caution">
    <text evidence="4">The sequence shown here is derived from an EMBL/GenBank/DDBJ whole genome shotgun (WGS) entry which is preliminary data.</text>
</comment>
<dbReference type="EMBL" id="JACIJS010000003">
    <property type="protein sequence ID" value="MBB5515045.1"/>
    <property type="molecule type" value="Genomic_DNA"/>
</dbReference>
<evidence type="ECO:0000313" key="5">
    <source>
        <dbReference type="Proteomes" id="UP000553766"/>
    </source>
</evidence>
<dbReference type="Pfam" id="PF13778">
    <property type="entry name" value="DUF4174"/>
    <property type="match status" value="1"/>
</dbReference>
<protein>
    <recommendedName>
        <fullName evidence="3">DUF4174 domain-containing protein</fullName>
    </recommendedName>
</protein>
<gene>
    <name evidence="4" type="ORF">FHS89_001055</name>
</gene>
<keyword evidence="1 2" id="KW-0732">Signal</keyword>
<proteinExistence type="predicted"/>
<keyword evidence="5" id="KW-1185">Reference proteome</keyword>